<protein>
    <submittedName>
        <fullName evidence="1">Uncharacterized protein</fullName>
    </submittedName>
</protein>
<dbReference type="RefSeq" id="XP_036263445.1">
    <property type="nucleotide sequence ID" value="XM_036407199.1"/>
</dbReference>
<name>A0A0P1B3W6_PLAHL</name>
<organism evidence="1 2">
    <name type="scientific">Plasmopara halstedii</name>
    <name type="common">Downy mildew of sunflower</name>
    <dbReference type="NCBI Taxonomy" id="4781"/>
    <lineage>
        <taxon>Eukaryota</taxon>
        <taxon>Sar</taxon>
        <taxon>Stramenopiles</taxon>
        <taxon>Oomycota</taxon>
        <taxon>Peronosporomycetes</taxon>
        <taxon>Peronosporales</taxon>
        <taxon>Peronosporaceae</taxon>
        <taxon>Plasmopara</taxon>
    </lineage>
</organism>
<dbReference type="EMBL" id="CCYD01002887">
    <property type="protein sequence ID" value="CEG48246.1"/>
    <property type="molecule type" value="Genomic_DNA"/>
</dbReference>
<evidence type="ECO:0000313" key="1">
    <source>
        <dbReference type="EMBL" id="CEG48246.1"/>
    </source>
</evidence>
<sequence length="82" mass="9711">MSLDELLKTPNENVASQDRILVASVQKMKIKMSKTSLKVKVHLKWFVNCRVDDRSFQTSKKRSKRSTETRRGRQKLALRFFR</sequence>
<dbReference type="AlphaFoldDB" id="A0A0P1B3W6"/>
<reference evidence="2" key="1">
    <citation type="submission" date="2014-09" db="EMBL/GenBank/DDBJ databases">
        <authorList>
            <person name="Sharma Rahul"/>
            <person name="Thines Marco"/>
        </authorList>
    </citation>
    <scope>NUCLEOTIDE SEQUENCE [LARGE SCALE GENOMIC DNA]</scope>
</reference>
<dbReference type="GeneID" id="59052906"/>
<keyword evidence="2" id="KW-1185">Reference proteome</keyword>
<evidence type="ECO:0000313" key="2">
    <source>
        <dbReference type="Proteomes" id="UP000054928"/>
    </source>
</evidence>
<accession>A0A0P1B3W6</accession>
<proteinExistence type="predicted"/>
<dbReference type="Proteomes" id="UP000054928">
    <property type="component" value="Unassembled WGS sequence"/>
</dbReference>